<organism evidence="2 3">
    <name type="scientific">Flavobacterium silvisoli</name>
    <dbReference type="NCBI Taxonomy" id="2529433"/>
    <lineage>
        <taxon>Bacteria</taxon>
        <taxon>Pseudomonadati</taxon>
        <taxon>Bacteroidota</taxon>
        <taxon>Flavobacteriia</taxon>
        <taxon>Flavobacteriales</taxon>
        <taxon>Flavobacteriaceae</taxon>
        <taxon>Flavobacterium</taxon>
    </lineage>
</organism>
<gene>
    <name evidence="2" type="ORF">EZL74_06100</name>
</gene>
<feature type="transmembrane region" description="Helical" evidence="1">
    <location>
        <begin position="20"/>
        <end position="38"/>
    </location>
</feature>
<proteinExistence type="predicted"/>
<evidence type="ECO:0000313" key="2">
    <source>
        <dbReference type="EMBL" id="TBX69986.1"/>
    </source>
</evidence>
<name>A0A4Q9Z1J3_9FLAO</name>
<comment type="caution">
    <text evidence="2">The sequence shown here is derived from an EMBL/GenBank/DDBJ whole genome shotgun (WGS) entry which is preliminary data.</text>
</comment>
<evidence type="ECO:0000313" key="3">
    <source>
        <dbReference type="Proteomes" id="UP000293300"/>
    </source>
</evidence>
<dbReference type="AlphaFoldDB" id="A0A4Q9Z1J3"/>
<feature type="transmembrane region" description="Helical" evidence="1">
    <location>
        <begin position="50"/>
        <end position="71"/>
    </location>
</feature>
<dbReference type="Proteomes" id="UP000293300">
    <property type="component" value="Unassembled WGS sequence"/>
</dbReference>
<keyword evidence="1" id="KW-0812">Transmembrane</keyword>
<sequence>MQKLALYIKQFTDFIDKYGIPFHALSVLFWIWILNMNINNPEHKTTPVKISFYIAIVFIVMSSLSLIVSIMKKMKKD</sequence>
<keyword evidence="3" id="KW-1185">Reference proteome</keyword>
<evidence type="ECO:0000256" key="1">
    <source>
        <dbReference type="SAM" id="Phobius"/>
    </source>
</evidence>
<accession>A0A4Q9Z1J3</accession>
<reference evidence="2 3" key="1">
    <citation type="submission" date="2019-02" db="EMBL/GenBank/DDBJ databases">
        <title>Flavobacterium sp. RD-2-33 isolated from forest soil.</title>
        <authorList>
            <person name="Chaudhary D.K."/>
        </authorList>
    </citation>
    <scope>NUCLEOTIDE SEQUENCE [LARGE SCALE GENOMIC DNA]</scope>
    <source>
        <strain evidence="2 3">RD-2-33</strain>
    </source>
</reference>
<dbReference type="EMBL" id="SJPE01000005">
    <property type="protein sequence ID" value="TBX69986.1"/>
    <property type="molecule type" value="Genomic_DNA"/>
</dbReference>
<dbReference type="OrthoDB" id="9981273at2"/>
<keyword evidence="1" id="KW-1133">Transmembrane helix</keyword>
<keyword evidence="1" id="KW-0472">Membrane</keyword>
<dbReference type="RefSeq" id="WP_131475715.1">
    <property type="nucleotide sequence ID" value="NZ_SJPE01000005.1"/>
</dbReference>
<protein>
    <submittedName>
        <fullName evidence="2">Uncharacterized protein</fullName>
    </submittedName>
</protein>